<feature type="non-terminal residue" evidence="1">
    <location>
        <position position="1"/>
    </location>
</feature>
<organism evidence="1">
    <name type="scientific">marine sediment metagenome</name>
    <dbReference type="NCBI Taxonomy" id="412755"/>
    <lineage>
        <taxon>unclassified sequences</taxon>
        <taxon>metagenomes</taxon>
        <taxon>ecological metagenomes</taxon>
    </lineage>
</organism>
<proteinExistence type="predicted"/>
<sequence>AFFLGTGFKPRSQNDIQIDRMYSERDALYLQKDFLSPEEYRRGWDDLKAKYPFMDAVVLAKKGGLERDETLAWNVLSRIPPGSTAQIAEMVGINREDLDVFYDSKGNLEDMPEAKRLRFMAAVMDIGALLDMPEWASRVEWNGARDIYRAMRTEGEALFGEFIWDKVDIFYASEDKETFMRNHPDVQLAMDWQQQTIISAPLLAAYYTSAERIEKYYKGLMYAEAERMFGEELWDHFEVYYQLK</sequence>
<dbReference type="AlphaFoldDB" id="X1UM64"/>
<accession>X1UM64</accession>
<reference evidence="1" key="1">
    <citation type="journal article" date="2014" name="Front. Microbiol.">
        <title>High frequency of phylogenetically diverse reductive dehalogenase-homologous genes in deep subseafloor sedimentary metagenomes.</title>
        <authorList>
            <person name="Kawai M."/>
            <person name="Futagami T."/>
            <person name="Toyoda A."/>
            <person name="Takaki Y."/>
            <person name="Nishi S."/>
            <person name="Hori S."/>
            <person name="Arai W."/>
            <person name="Tsubouchi T."/>
            <person name="Morono Y."/>
            <person name="Uchiyama I."/>
            <person name="Ito T."/>
            <person name="Fujiyama A."/>
            <person name="Inagaki F."/>
            <person name="Takami H."/>
        </authorList>
    </citation>
    <scope>NUCLEOTIDE SEQUENCE</scope>
    <source>
        <strain evidence="1">Expedition CK06-06</strain>
    </source>
</reference>
<name>X1UM64_9ZZZZ</name>
<evidence type="ECO:0000313" key="1">
    <source>
        <dbReference type="EMBL" id="GAJ04692.1"/>
    </source>
</evidence>
<dbReference type="EMBL" id="BARW01031644">
    <property type="protein sequence ID" value="GAJ04692.1"/>
    <property type="molecule type" value="Genomic_DNA"/>
</dbReference>
<gene>
    <name evidence="1" type="ORF">S12H4_50276</name>
</gene>
<comment type="caution">
    <text evidence="1">The sequence shown here is derived from an EMBL/GenBank/DDBJ whole genome shotgun (WGS) entry which is preliminary data.</text>
</comment>
<protein>
    <submittedName>
        <fullName evidence="1">Uncharacterized protein</fullName>
    </submittedName>
</protein>
<feature type="non-terminal residue" evidence="1">
    <location>
        <position position="244"/>
    </location>
</feature>